<reference evidence="3" key="4">
    <citation type="submission" date="2019-03" db="UniProtKB">
        <authorList>
            <consortium name="EnsemblPlants"/>
        </authorList>
    </citation>
    <scope>IDENTIFICATION</scope>
</reference>
<accession>A0A453F2L5</accession>
<dbReference type="PANTHER" id="PTHR35046:SF9">
    <property type="entry name" value="RNA-DIRECTED DNA POLYMERASE"/>
    <property type="match status" value="1"/>
</dbReference>
<evidence type="ECO:0000256" key="1">
    <source>
        <dbReference type="SAM" id="MobiDB-lite"/>
    </source>
</evidence>
<reference evidence="3" key="3">
    <citation type="journal article" date="2017" name="Nature">
        <title>Genome sequence of the progenitor of the wheat D genome Aegilops tauschii.</title>
        <authorList>
            <person name="Luo M.C."/>
            <person name="Gu Y.Q."/>
            <person name="Puiu D."/>
            <person name="Wang H."/>
            <person name="Twardziok S.O."/>
            <person name="Deal K.R."/>
            <person name="Huo N."/>
            <person name="Zhu T."/>
            <person name="Wang L."/>
            <person name="Wang Y."/>
            <person name="McGuire P.E."/>
            <person name="Liu S."/>
            <person name="Long H."/>
            <person name="Ramasamy R.K."/>
            <person name="Rodriguez J.C."/>
            <person name="Van S.L."/>
            <person name="Yuan L."/>
            <person name="Wang Z."/>
            <person name="Xia Z."/>
            <person name="Xiao L."/>
            <person name="Anderson O.D."/>
            <person name="Ouyang S."/>
            <person name="Liang Y."/>
            <person name="Zimin A.V."/>
            <person name="Pertea G."/>
            <person name="Qi P."/>
            <person name="Bennetzen J.L."/>
            <person name="Dai X."/>
            <person name="Dawson M.W."/>
            <person name="Muller H.G."/>
            <person name="Kugler K."/>
            <person name="Rivarola-Duarte L."/>
            <person name="Spannagl M."/>
            <person name="Mayer K.F.X."/>
            <person name="Lu F.H."/>
            <person name="Bevan M.W."/>
            <person name="Leroy P."/>
            <person name="Li P."/>
            <person name="You F.M."/>
            <person name="Sun Q."/>
            <person name="Liu Z."/>
            <person name="Lyons E."/>
            <person name="Wicker T."/>
            <person name="Salzberg S.L."/>
            <person name="Devos K.M."/>
            <person name="Dvorak J."/>
        </authorList>
    </citation>
    <scope>NUCLEOTIDE SEQUENCE [LARGE SCALE GENOMIC DNA]</scope>
    <source>
        <strain evidence="3">cv. AL8/78</strain>
    </source>
</reference>
<dbReference type="STRING" id="200361.A0A453F2L5"/>
<dbReference type="AlphaFoldDB" id="A0A453F2L5"/>
<feature type="compositionally biased region" description="Pro residues" evidence="1">
    <location>
        <begin position="248"/>
        <end position="259"/>
    </location>
</feature>
<feature type="domain" description="Retrotransposon gag" evidence="2">
    <location>
        <begin position="83"/>
        <end position="179"/>
    </location>
</feature>
<proteinExistence type="predicted"/>
<evidence type="ECO:0000259" key="2">
    <source>
        <dbReference type="Pfam" id="PF03732"/>
    </source>
</evidence>
<evidence type="ECO:0000313" key="3">
    <source>
        <dbReference type="EnsemblPlants" id="AET3Gv20551000.1"/>
    </source>
</evidence>
<reference evidence="3" key="5">
    <citation type="journal article" date="2021" name="G3 (Bethesda)">
        <title>Aegilops tauschii genome assembly Aet v5.0 features greater sequence contiguity and improved annotation.</title>
        <authorList>
            <person name="Wang L."/>
            <person name="Zhu T."/>
            <person name="Rodriguez J.C."/>
            <person name="Deal K.R."/>
            <person name="Dubcovsky J."/>
            <person name="McGuire P.E."/>
            <person name="Lux T."/>
            <person name="Spannagl M."/>
            <person name="Mayer K.F.X."/>
            <person name="Baldrich P."/>
            <person name="Meyers B.C."/>
            <person name="Huo N."/>
            <person name="Gu Y.Q."/>
            <person name="Zhou H."/>
            <person name="Devos K.M."/>
            <person name="Bennetzen J.L."/>
            <person name="Unver T."/>
            <person name="Budak H."/>
            <person name="Gulick P.J."/>
            <person name="Galiba G."/>
            <person name="Kalapos B."/>
            <person name="Nelson D.R."/>
            <person name="Li P."/>
            <person name="You F.M."/>
            <person name="Luo M.C."/>
            <person name="Dvorak J."/>
        </authorList>
    </citation>
    <scope>NUCLEOTIDE SEQUENCE [LARGE SCALE GENOMIC DNA]</scope>
    <source>
        <strain evidence="3">cv. AL8/78</strain>
    </source>
</reference>
<dbReference type="Pfam" id="PF03732">
    <property type="entry name" value="Retrotrans_gag"/>
    <property type="match status" value="1"/>
</dbReference>
<reference evidence="4" key="1">
    <citation type="journal article" date="2014" name="Science">
        <title>Ancient hybridizations among the ancestral genomes of bread wheat.</title>
        <authorList>
            <consortium name="International Wheat Genome Sequencing Consortium,"/>
            <person name="Marcussen T."/>
            <person name="Sandve S.R."/>
            <person name="Heier L."/>
            <person name="Spannagl M."/>
            <person name="Pfeifer M."/>
            <person name="Jakobsen K.S."/>
            <person name="Wulff B.B."/>
            <person name="Steuernagel B."/>
            <person name="Mayer K.F."/>
            <person name="Olsen O.A."/>
        </authorList>
    </citation>
    <scope>NUCLEOTIDE SEQUENCE [LARGE SCALE GENOMIC DNA]</scope>
    <source>
        <strain evidence="4">cv. AL8/78</strain>
    </source>
</reference>
<dbReference type="EnsemblPlants" id="AET3Gv20551000.1">
    <property type="protein sequence ID" value="AET3Gv20551000.1"/>
    <property type="gene ID" value="AET3Gv20551000"/>
</dbReference>
<evidence type="ECO:0000313" key="4">
    <source>
        <dbReference type="Proteomes" id="UP000015105"/>
    </source>
</evidence>
<dbReference type="Gramene" id="AET3Gv20551000.1">
    <property type="protein sequence ID" value="AET3Gv20551000.1"/>
    <property type="gene ID" value="AET3Gv20551000"/>
</dbReference>
<organism evidence="3 4">
    <name type="scientific">Aegilops tauschii subsp. strangulata</name>
    <name type="common">Goatgrass</name>
    <dbReference type="NCBI Taxonomy" id="200361"/>
    <lineage>
        <taxon>Eukaryota</taxon>
        <taxon>Viridiplantae</taxon>
        <taxon>Streptophyta</taxon>
        <taxon>Embryophyta</taxon>
        <taxon>Tracheophyta</taxon>
        <taxon>Spermatophyta</taxon>
        <taxon>Magnoliopsida</taxon>
        <taxon>Liliopsida</taxon>
        <taxon>Poales</taxon>
        <taxon>Poaceae</taxon>
        <taxon>BOP clade</taxon>
        <taxon>Pooideae</taxon>
        <taxon>Triticodae</taxon>
        <taxon>Triticeae</taxon>
        <taxon>Triticinae</taxon>
        <taxon>Aegilops</taxon>
    </lineage>
</organism>
<dbReference type="PANTHER" id="PTHR35046">
    <property type="entry name" value="ZINC KNUCKLE (CCHC-TYPE) FAMILY PROTEIN"/>
    <property type="match status" value="1"/>
</dbReference>
<protein>
    <recommendedName>
        <fullName evidence="2">Retrotransposon gag domain-containing protein</fullName>
    </recommendedName>
</protein>
<dbReference type="Proteomes" id="UP000015105">
    <property type="component" value="Chromosome 3D"/>
</dbReference>
<dbReference type="InterPro" id="IPR005162">
    <property type="entry name" value="Retrotrans_gag_dom"/>
</dbReference>
<keyword evidence="4" id="KW-1185">Reference proteome</keyword>
<reference evidence="4" key="2">
    <citation type="journal article" date="2017" name="Nat. Plants">
        <title>The Aegilops tauschii genome reveals multiple impacts of transposons.</title>
        <authorList>
            <person name="Zhao G."/>
            <person name="Zou C."/>
            <person name="Li K."/>
            <person name="Wang K."/>
            <person name="Li T."/>
            <person name="Gao L."/>
            <person name="Zhang X."/>
            <person name="Wang H."/>
            <person name="Yang Z."/>
            <person name="Liu X."/>
            <person name="Jiang W."/>
            <person name="Mao L."/>
            <person name="Kong X."/>
            <person name="Jiao Y."/>
            <person name="Jia J."/>
        </authorList>
    </citation>
    <scope>NUCLEOTIDE SEQUENCE [LARGE SCALE GENOMIC DNA]</scope>
    <source>
        <strain evidence="4">cv. AL8/78</strain>
    </source>
</reference>
<name>A0A453F2L5_AEGTS</name>
<sequence length="572" mass="65349">FLLIMTGSRVNSWALSIAGDVPPPMQIPQRSREVHKHPNAHDQVNVPIPSFNGHFRPALYIEWEFDINNIFASHNFDECKKIKVAVGSFTGYALVWWSEYCRLHPHYIPITWDDLKLAMRHTFIPAYYTRDMIKKLQHLKQGSDTVTKYYDDLQTTLLHSSLEETEDDFMDRFWGGLNRDIKEILIHEQCYPMDRLFRLACKAEQEITRRVAQKTNKQKVQIPRVATVVPSTTTPTMTTTSIVMSTTSPPPRDLSPPRVPTSSELTKIGNDKGINLPPPHEYDECLVNLNAPCHELPTTLITPAILEDFVDDLTLPCVQTILSEPIELTIDAKEPCDSGNNSNLDQIRLKIIVPMFNHFDMTSNLVDGSSMLGWFNDKHCQSFDMNKSFTYMCKLSCNIFMPLTSYDNILALYFMTCEGCSCITMSHVPQLRSVKLDDIYIYNVYTLSLLLATFQTKQHRGRLCFQKAEDDEDMATAVTPISPVVLPLGIIARARIRQLNYQVLSFLGNFSSVHENMMLPNLDTFVLLEIEVPSTDKKDEHWSIVKRASSSTEMKVRAKRTRTEVQVEISGL</sequence>
<feature type="region of interest" description="Disordered" evidence="1">
    <location>
        <begin position="241"/>
        <end position="273"/>
    </location>
</feature>